<keyword evidence="3" id="KW-1185">Reference proteome</keyword>
<dbReference type="PANTHER" id="PTHR31635:SF196">
    <property type="entry name" value="REVERSE TRANSCRIPTASE DOMAIN-CONTAINING PROTEIN-RELATED"/>
    <property type="match status" value="1"/>
</dbReference>
<protein>
    <recommendedName>
        <fullName evidence="1">Reverse transcriptase domain-containing protein</fullName>
    </recommendedName>
</protein>
<evidence type="ECO:0000313" key="3">
    <source>
        <dbReference type="Proteomes" id="UP001558613"/>
    </source>
</evidence>
<dbReference type="Pfam" id="PF00078">
    <property type="entry name" value="RVT_1"/>
    <property type="match status" value="1"/>
</dbReference>
<sequence>PISLLNVDYKILAKVLARRLESILPKVINPDQSGFVKSRHGSDNVHRALNAIHYFHTQKKASMILSLDAEKAFDRVEWPFLFFVFEKIGLSPNFISVIKHLYADSTASVNTNGLLSESFPIRRGCRQGCPLSPLLFTLFIEPLAESIRTNPDIFGILINGKKHVISLYADD</sequence>
<accession>A0ABR3L218</accession>
<name>A0ABR3L218_9TELE</name>
<feature type="domain" description="Reverse transcriptase" evidence="1">
    <location>
        <begin position="1"/>
        <end position="171"/>
    </location>
</feature>
<proteinExistence type="predicted"/>
<dbReference type="PROSITE" id="PS50878">
    <property type="entry name" value="RT_POL"/>
    <property type="match status" value="1"/>
</dbReference>
<dbReference type="InterPro" id="IPR043502">
    <property type="entry name" value="DNA/RNA_pol_sf"/>
</dbReference>
<comment type="caution">
    <text evidence="2">The sequence shown here is derived from an EMBL/GenBank/DDBJ whole genome shotgun (WGS) entry which is preliminary data.</text>
</comment>
<reference evidence="2 3" key="1">
    <citation type="submission" date="2023-09" db="EMBL/GenBank/DDBJ databases">
        <authorList>
            <person name="Wang M."/>
        </authorList>
    </citation>
    <scope>NUCLEOTIDE SEQUENCE [LARGE SCALE GENOMIC DNA]</scope>
    <source>
        <strain evidence="2">GT-2023</strain>
        <tissue evidence="2">Liver</tissue>
    </source>
</reference>
<organism evidence="2 3">
    <name type="scientific">Cirrhinus molitorella</name>
    <name type="common">mud carp</name>
    <dbReference type="NCBI Taxonomy" id="172907"/>
    <lineage>
        <taxon>Eukaryota</taxon>
        <taxon>Metazoa</taxon>
        <taxon>Chordata</taxon>
        <taxon>Craniata</taxon>
        <taxon>Vertebrata</taxon>
        <taxon>Euteleostomi</taxon>
        <taxon>Actinopterygii</taxon>
        <taxon>Neopterygii</taxon>
        <taxon>Teleostei</taxon>
        <taxon>Ostariophysi</taxon>
        <taxon>Cypriniformes</taxon>
        <taxon>Cyprinidae</taxon>
        <taxon>Labeoninae</taxon>
        <taxon>Labeonini</taxon>
        <taxon>Cirrhinus</taxon>
    </lineage>
</organism>
<dbReference type="SUPFAM" id="SSF56672">
    <property type="entry name" value="DNA/RNA polymerases"/>
    <property type="match status" value="1"/>
</dbReference>
<dbReference type="EMBL" id="JAYMGO010000037">
    <property type="protein sequence ID" value="KAL1246966.1"/>
    <property type="molecule type" value="Genomic_DNA"/>
</dbReference>
<feature type="non-terminal residue" evidence="2">
    <location>
        <position position="1"/>
    </location>
</feature>
<gene>
    <name evidence="2" type="ORF">QQF64_034287</name>
</gene>
<dbReference type="InterPro" id="IPR000477">
    <property type="entry name" value="RT_dom"/>
</dbReference>
<dbReference type="PANTHER" id="PTHR31635">
    <property type="entry name" value="REVERSE TRANSCRIPTASE DOMAIN-CONTAINING PROTEIN-RELATED"/>
    <property type="match status" value="1"/>
</dbReference>
<evidence type="ECO:0000313" key="2">
    <source>
        <dbReference type="EMBL" id="KAL1246966.1"/>
    </source>
</evidence>
<feature type="non-terminal residue" evidence="2">
    <location>
        <position position="171"/>
    </location>
</feature>
<dbReference type="Proteomes" id="UP001558613">
    <property type="component" value="Unassembled WGS sequence"/>
</dbReference>
<dbReference type="CDD" id="cd01650">
    <property type="entry name" value="RT_nLTR_like"/>
    <property type="match status" value="1"/>
</dbReference>
<evidence type="ECO:0000259" key="1">
    <source>
        <dbReference type="PROSITE" id="PS50878"/>
    </source>
</evidence>